<evidence type="ECO:0008006" key="5">
    <source>
        <dbReference type="Google" id="ProtNLM"/>
    </source>
</evidence>
<gene>
    <name evidence="3" type="ORF">F6B93_12915</name>
</gene>
<reference evidence="3" key="1">
    <citation type="submission" date="2019-12" db="EMBL/GenBank/DDBJ databases">
        <title>Mycobacterium spongiae sp. nov.</title>
        <authorList>
            <person name="Stinear T."/>
        </authorList>
    </citation>
    <scope>NUCLEOTIDE SEQUENCE</scope>
    <source>
        <strain evidence="3">FSD4b-SM</strain>
    </source>
</reference>
<dbReference type="PROSITE" id="PS51257">
    <property type="entry name" value="PROKAR_LIPOPROTEIN"/>
    <property type="match status" value="1"/>
</dbReference>
<keyword evidence="2" id="KW-0732">Signal</keyword>
<sequence>MRIAGLLAVSLLLAGCSSSGGGDSEQSPASTPSSSASAGAPSQSRRPAPSSAPEAGTAIADVISWIEAGRPADPAQYRTVTRDGVATELGDDIAFSTQDGAVACTTDVERTGDELACLVQLKNPPPRPETAYGEWKGGWVDFDGTKLEVGSARADPGPFVHGNGPALANGDTLSIDDYRCRADQAGLFCVNYAHQSAVRFSSAGIEPFGCLKSVPPPDAVGEAFSC</sequence>
<protein>
    <recommendedName>
        <fullName evidence="5">Lipoprotein LppI</fullName>
    </recommendedName>
</protein>
<dbReference type="Proteomes" id="UP000682202">
    <property type="component" value="Chromosome"/>
</dbReference>
<evidence type="ECO:0000313" key="3">
    <source>
        <dbReference type="EMBL" id="QUR67886.1"/>
    </source>
</evidence>
<dbReference type="EMBL" id="CP046600">
    <property type="protein sequence ID" value="QUR67886.1"/>
    <property type="molecule type" value="Genomic_DNA"/>
</dbReference>
<feature type="chain" id="PRO_5039555307" description="Lipoprotein LppI" evidence="2">
    <location>
        <begin position="22"/>
        <end position="226"/>
    </location>
</feature>
<dbReference type="RefSeq" id="WP_211695459.1">
    <property type="nucleotide sequence ID" value="NZ_CP046600.1"/>
</dbReference>
<evidence type="ECO:0000256" key="1">
    <source>
        <dbReference type="SAM" id="MobiDB-lite"/>
    </source>
</evidence>
<name>A0A975PX51_9MYCO</name>
<dbReference type="KEGG" id="mspg:F6B93_12915"/>
<proteinExistence type="predicted"/>
<keyword evidence="4" id="KW-1185">Reference proteome</keyword>
<accession>A0A975PX51</accession>
<feature type="signal peptide" evidence="2">
    <location>
        <begin position="1"/>
        <end position="21"/>
    </location>
</feature>
<feature type="region of interest" description="Disordered" evidence="1">
    <location>
        <begin position="18"/>
        <end position="55"/>
    </location>
</feature>
<organism evidence="3 4">
    <name type="scientific">Mycobacterium spongiae</name>
    <dbReference type="NCBI Taxonomy" id="886343"/>
    <lineage>
        <taxon>Bacteria</taxon>
        <taxon>Bacillati</taxon>
        <taxon>Actinomycetota</taxon>
        <taxon>Actinomycetes</taxon>
        <taxon>Mycobacteriales</taxon>
        <taxon>Mycobacteriaceae</taxon>
        <taxon>Mycobacterium</taxon>
    </lineage>
</organism>
<evidence type="ECO:0000256" key="2">
    <source>
        <dbReference type="SAM" id="SignalP"/>
    </source>
</evidence>
<evidence type="ECO:0000313" key="4">
    <source>
        <dbReference type="Proteomes" id="UP000682202"/>
    </source>
</evidence>
<feature type="compositionally biased region" description="Low complexity" evidence="1">
    <location>
        <begin position="24"/>
        <end position="55"/>
    </location>
</feature>
<dbReference type="AlphaFoldDB" id="A0A975PX51"/>